<evidence type="ECO:0000313" key="3">
    <source>
        <dbReference type="Proteomes" id="UP001633002"/>
    </source>
</evidence>
<feature type="compositionally biased region" description="Acidic residues" evidence="1">
    <location>
        <begin position="85"/>
        <end position="97"/>
    </location>
</feature>
<comment type="caution">
    <text evidence="2">The sequence shown here is derived from an EMBL/GenBank/DDBJ whole genome shotgun (WGS) entry which is preliminary data.</text>
</comment>
<dbReference type="AlphaFoldDB" id="A0ABD3I8G1"/>
<feature type="compositionally biased region" description="Polar residues" evidence="1">
    <location>
        <begin position="106"/>
        <end position="126"/>
    </location>
</feature>
<feature type="compositionally biased region" description="Basic and acidic residues" evidence="1">
    <location>
        <begin position="154"/>
        <end position="193"/>
    </location>
</feature>
<evidence type="ECO:0000313" key="2">
    <source>
        <dbReference type="EMBL" id="KAL3699022.1"/>
    </source>
</evidence>
<dbReference type="Proteomes" id="UP001633002">
    <property type="component" value="Unassembled WGS sequence"/>
</dbReference>
<proteinExistence type="predicted"/>
<keyword evidence="3" id="KW-1185">Reference proteome</keyword>
<feature type="region of interest" description="Disordered" evidence="1">
    <location>
        <begin position="63"/>
        <end position="224"/>
    </location>
</feature>
<dbReference type="EMBL" id="JBJQOH010000001">
    <property type="protein sequence ID" value="KAL3699022.1"/>
    <property type="molecule type" value="Genomic_DNA"/>
</dbReference>
<sequence length="224" mass="25185">MEDVGLHEDVDTPESAAILWDDGYVEYEISYEPLPEGCFMCHKTDHVARFCPMTSTTRVVSQEELEEAMQKATKDQKKEKMTVDNEVDDEQVDDEQAEPSAPELAATTNLPRSNQGSKESPKNETVTLKPYASLQGNEEVEPEQEESATLDLKIPAKTDYEQEEAERNSAKKRVMDLEHSGSDKEQAEGKNTEPEGSSPMQHNCQGGCGATQRTNRKTRMERKR</sequence>
<evidence type="ECO:0008006" key="4">
    <source>
        <dbReference type="Google" id="ProtNLM"/>
    </source>
</evidence>
<evidence type="ECO:0000256" key="1">
    <source>
        <dbReference type="SAM" id="MobiDB-lite"/>
    </source>
</evidence>
<feature type="compositionally biased region" description="Basic and acidic residues" evidence="1">
    <location>
        <begin position="68"/>
        <end position="83"/>
    </location>
</feature>
<accession>A0ABD3I8G1</accession>
<organism evidence="2 3">
    <name type="scientific">Riccia sorocarpa</name>
    <dbReference type="NCBI Taxonomy" id="122646"/>
    <lineage>
        <taxon>Eukaryota</taxon>
        <taxon>Viridiplantae</taxon>
        <taxon>Streptophyta</taxon>
        <taxon>Embryophyta</taxon>
        <taxon>Marchantiophyta</taxon>
        <taxon>Marchantiopsida</taxon>
        <taxon>Marchantiidae</taxon>
        <taxon>Marchantiales</taxon>
        <taxon>Ricciaceae</taxon>
        <taxon>Riccia</taxon>
    </lineage>
</organism>
<protein>
    <recommendedName>
        <fullName evidence="4">CCHC-type domain-containing protein</fullName>
    </recommendedName>
</protein>
<name>A0ABD3I8G1_9MARC</name>
<feature type="compositionally biased region" description="Polar residues" evidence="1">
    <location>
        <begin position="194"/>
        <end position="204"/>
    </location>
</feature>
<reference evidence="2 3" key="1">
    <citation type="submission" date="2024-09" db="EMBL/GenBank/DDBJ databases">
        <title>Chromosome-scale assembly of Riccia sorocarpa.</title>
        <authorList>
            <person name="Paukszto L."/>
        </authorList>
    </citation>
    <scope>NUCLEOTIDE SEQUENCE [LARGE SCALE GENOMIC DNA]</scope>
    <source>
        <strain evidence="2">LP-2024</strain>
        <tissue evidence="2">Aerial parts of the thallus</tissue>
    </source>
</reference>
<gene>
    <name evidence="2" type="ORF">R1sor_017044</name>
</gene>
<feature type="compositionally biased region" description="Acidic residues" evidence="1">
    <location>
        <begin position="138"/>
        <end position="148"/>
    </location>
</feature>
<feature type="compositionally biased region" description="Basic residues" evidence="1">
    <location>
        <begin position="214"/>
        <end position="224"/>
    </location>
</feature>